<protein>
    <recommendedName>
        <fullName evidence="3">Transglycosylase SLT domain-containing protein</fullName>
    </recommendedName>
</protein>
<proteinExistence type="predicted"/>
<dbReference type="OrthoDB" id="7355818at2"/>
<name>A0YG66_9GAMM</name>
<dbReference type="EMBL" id="AAVT01000010">
    <property type="protein sequence ID" value="EAW30092.1"/>
    <property type="molecule type" value="Genomic_DNA"/>
</dbReference>
<sequence length="156" mass="17460">MSINPADLATHIIKPTLDYLGVQSGAAEKLLLGTVAQASNFDPFSEQHHGIGIFQITSKGHRQAWDSYLAFRPDLASKVRGLASQHQFLREPDQELKSNLAYSTAIAWIIYLQSDLQLPAADDVDGLSQFWSAHFCHREQRQAEDFARWISEHVAA</sequence>
<comment type="caution">
    <text evidence="1">The sequence shown here is derived from an EMBL/GenBank/DDBJ whole genome shotgun (WGS) entry which is preliminary data.</text>
</comment>
<dbReference type="AlphaFoldDB" id="A0YG66"/>
<evidence type="ECO:0008006" key="3">
    <source>
        <dbReference type="Google" id="ProtNLM"/>
    </source>
</evidence>
<accession>A0YG66</accession>
<keyword evidence="2" id="KW-1185">Reference proteome</keyword>
<evidence type="ECO:0000313" key="1">
    <source>
        <dbReference type="EMBL" id="EAW30092.1"/>
    </source>
</evidence>
<gene>
    <name evidence="1" type="ORF">GP2143_10982</name>
</gene>
<dbReference type="Proteomes" id="UP000004931">
    <property type="component" value="Unassembled WGS sequence"/>
</dbReference>
<dbReference type="STRING" id="247633.GP2143_10982"/>
<reference evidence="1 2" key="1">
    <citation type="journal article" date="2010" name="J. Bacteriol.">
        <title>Genome sequence of the oligotrophic marine Gammaproteobacterium HTCC2143, isolated from the Oregon Coast.</title>
        <authorList>
            <person name="Oh H.M."/>
            <person name="Kang I."/>
            <person name="Ferriera S."/>
            <person name="Giovannoni S.J."/>
            <person name="Cho J.C."/>
        </authorList>
    </citation>
    <scope>NUCLEOTIDE SEQUENCE [LARGE SCALE GENOMIC DNA]</scope>
    <source>
        <strain evidence="1 2">HTCC2143</strain>
    </source>
</reference>
<dbReference type="eggNOG" id="ENOG5032V95">
    <property type="taxonomic scope" value="Bacteria"/>
</dbReference>
<organism evidence="1 2">
    <name type="scientific">marine gamma proteobacterium HTCC2143</name>
    <dbReference type="NCBI Taxonomy" id="247633"/>
    <lineage>
        <taxon>Bacteria</taxon>
        <taxon>Pseudomonadati</taxon>
        <taxon>Pseudomonadota</taxon>
        <taxon>Gammaproteobacteria</taxon>
        <taxon>Cellvibrionales</taxon>
        <taxon>Spongiibacteraceae</taxon>
        <taxon>BD1-7 clade</taxon>
    </lineage>
</organism>
<evidence type="ECO:0000313" key="2">
    <source>
        <dbReference type="Proteomes" id="UP000004931"/>
    </source>
</evidence>